<keyword evidence="2" id="KW-0129">CBS domain</keyword>
<dbReference type="AlphaFoldDB" id="A0A2K3L558"/>
<proteinExistence type="predicted"/>
<name>A0A2K3L558_TRIPR</name>
<dbReference type="PANTHER" id="PTHR48108">
    <property type="entry name" value="CBS DOMAIN-CONTAINING PROTEIN CBSX2, CHLOROPLASTIC"/>
    <property type="match status" value="1"/>
</dbReference>
<protein>
    <submittedName>
        <fullName evidence="4">CBS domain-containing protein cbscbspb5-like</fullName>
    </submittedName>
</protein>
<dbReference type="Pfam" id="PF00571">
    <property type="entry name" value="CBS"/>
    <property type="match status" value="3"/>
</dbReference>
<feature type="domain" description="CBS" evidence="3">
    <location>
        <begin position="17"/>
        <end position="75"/>
    </location>
</feature>
<evidence type="ECO:0000259" key="3">
    <source>
        <dbReference type="PROSITE" id="PS51371"/>
    </source>
</evidence>
<dbReference type="SMART" id="SM00116">
    <property type="entry name" value="CBS"/>
    <property type="match status" value="3"/>
</dbReference>
<evidence type="ECO:0000256" key="1">
    <source>
        <dbReference type="ARBA" id="ARBA00022737"/>
    </source>
</evidence>
<organism evidence="4 5">
    <name type="scientific">Trifolium pratense</name>
    <name type="common">Red clover</name>
    <dbReference type="NCBI Taxonomy" id="57577"/>
    <lineage>
        <taxon>Eukaryota</taxon>
        <taxon>Viridiplantae</taxon>
        <taxon>Streptophyta</taxon>
        <taxon>Embryophyta</taxon>
        <taxon>Tracheophyta</taxon>
        <taxon>Spermatophyta</taxon>
        <taxon>Magnoliopsida</taxon>
        <taxon>eudicotyledons</taxon>
        <taxon>Gunneridae</taxon>
        <taxon>Pentapetalae</taxon>
        <taxon>rosids</taxon>
        <taxon>fabids</taxon>
        <taxon>Fabales</taxon>
        <taxon>Fabaceae</taxon>
        <taxon>Papilionoideae</taxon>
        <taxon>50 kb inversion clade</taxon>
        <taxon>NPAAA clade</taxon>
        <taxon>Hologalegina</taxon>
        <taxon>IRL clade</taxon>
        <taxon>Trifolieae</taxon>
        <taxon>Trifolium</taxon>
    </lineage>
</organism>
<reference evidence="4 5" key="2">
    <citation type="journal article" date="2017" name="Front. Plant Sci.">
        <title>Gene Classification and Mining of Molecular Markers Useful in Red Clover (Trifolium pratense) Breeding.</title>
        <authorList>
            <person name="Istvanek J."/>
            <person name="Dluhosova J."/>
            <person name="Dluhos P."/>
            <person name="Patkova L."/>
            <person name="Nedelnik J."/>
            <person name="Repkova J."/>
        </authorList>
    </citation>
    <scope>NUCLEOTIDE SEQUENCE [LARGE SCALE GENOMIC DNA]</scope>
    <source>
        <strain evidence="5">cv. Tatra</strain>
        <tissue evidence="4">Young leaves</tissue>
    </source>
</reference>
<dbReference type="STRING" id="57577.A0A2K3L558"/>
<feature type="domain" description="CBS" evidence="3">
    <location>
        <begin position="83"/>
        <end position="141"/>
    </location>
</feature>
<dbReference type="Gene3D" id="3.90.1280.20">
    <property type="match status" value="1"/>
</dbReference>
<comment type="caution">
    <text evidence="4">The sequence shown here is derived from an EMBL/GenBank/DDBJ whole genome shotgun (WGS) entry which is preliminary data.</text>
</comment>
<dbReference type="Gene3D" id="3.10.580.10">
    <property type="entry name" value="CBS-domain"/>
    <property type="match status" value="1"/>
</dbReference>
<dbReference type="InterPro" id="IPR000644">
    <property type="entry name" value="CBS_dom"/>
</dbReference>
<evidence type="ECO:0000313" key="4">
    <source>
        <dbReference type="EMBL" id="PNX73671.1"/>
    </source>
</evidence>
<accession>A0A2K3L558</accession>
<dbReference type="PROSITE" id="PS51371">
    <property type="entry name" value="CBS"/>
    <property type="match status" value="3"/>
</dbReference>
<dbReference type="Proteomes" id="UP000236291">
    <property type="component" value="Unassembled WGS sequence"/>
</dbReference>
<dbReference type="EMBL" id="ASHM01026368">
    <property type="protein sequence ID" value="PNX73671.1"/>
    <property type="molecule type" value="Genomic_DNA"/>
</dbReference>
<keyword evidence="1" id="KW-0677">Repeat</keyword>
<evidence type="ECO:0000313" key="5">
    <source>
        <dbReference type="Proteomes" id="UP000236291"/>
    </source>
</evidence>
<sequence length="251" mass="27218">MELDRGLTGERTVKSLRLSKALTVPETTTVYEACRRMAARRVDALLLTDSNGLLCGILTDKDIARKVVAQEINPEDTPASKVMTRNPVFVLSETLAVEALQKMVQGKFRHLPVVENGEVLALLDIAKCLHDATARMERAAEKGKAIAAAVEGVEKHWGSTNSDSNSSFIEALREKIFKPSLSTIIPENSKMVTVSPTDSVLKTTKTMVELHASCAVVTVDGKARGIVTSKDILMRVIAQNLPPASTPVEKI</sequence>
<dbReference type="PANTHER" id="PTHR48108:SF26">
    <property type="entry name" value="CBS DOMAIN-CONTAINING PROTEIN DDB_G0289609"/>
    <property type="match status" value="1"/>
</dbReference>
<gene>
    <name evidence="4" type="ORF">L195_g029574</name>
</gene>
<dbReference type="InterPro" id="IPR046342">
    <property type="entry name" value="CBS_dom_sf"/>
</dbReference>
<dbReference type="CDD" id="cd17781">
    <property type="entry name" value="CBS_pair_MUG70_1"/>
    <property type="match status" value="1"/>
</dbReference>
<reference evidence="4 5" key="1">
    <citation type="journal article" date="2014" name="Am. J. Bot.">
        <title>Genome assembly and annotation for red clover (Trifolium pratense; Fabaceae).</title>
        <authorList>
            <person name="Istvanek J."/>
            <person name="Jaros M."/>
            <person name="Krenek A."/>
            <person name="Repkova J."/>
        </authorList>
    </citation>
    <scope>NUCLEOTIDE SEQUENCE [LARGE SCALE GENOMIC DNA]</scope>
    <source>
        <strain evidence="5">cv. Tatra</strain>
        <tissue evidence="4">Young leaves</tissue>
    </source>
</reference>
<dbReference type="SUPFAM" id="SSF54631">
    <property type="entry name" value="CBS-domain pair"/>
    <property type="match status" value="2"/>
</dbReference>
<feature type="domain" description="CBS" evidence="3">
    <location>
        <begin position="184"/>
        <end position="243"/>
    </location>
</feature>
<evidence type="ECO:0000256" key="2">
    <source>
        <dbReference type="PROSITE-ProRule" id="PRU00703"/>
    </source>
</evidence>
<dbReference type="InterPro" id="IPR051462">
    <property type="entry name" value="CBS_domain-containing"/>
</dbReference>